<accession>A0A8H7BPC5</accession>
<evidence type="ECO:0000313" key="2">
    <source>
        <dbReference type="EMBL" id="KAF7721148.1"/>
    </source>
</evidence>
<feature type="compositionally biased region" description="Polar residues" evidence="1">
    <location>
        <begin position="48"/>
        <end position="59"/>
    </location>
</feature>
<reference evidence="2" key="1">
    <citation type="submission" date="2020-01" db="EMBL/GenBank/DDBJ databases">
        <title>Genome Sequencing of Three Apophysomyces-Like Fungal Strains Confirms a Novel Fungal Genus in the Mucoromycota with divergent Burkholderia-like Endosymbiotic Bacteria.</title>
        <authorList>
            <person name="Stajich J.E."/>
            <person name="Macias A.M."/>
            <person name="Carter-House D."/>
            <person name="Lovett B."/>
            <person name="Kasson L.R."/>
            <person name="Berry K."/>
            <person name="Grigoriev I."/>
            <person name="Chang Y."/>
            <person name="Spatafora J."/>
            <person name="Kasson M.T."/>
        </authorList>
    </citation>
    <scope>NUCLEOTIDE SEQUENCE</scope>
    <source>
        <strain evidence="2">NRRL A-21654</strain>
    </source>
</reference>
<gene>
    <name evidence="2" type="ORF">EC973_005355</name>
</gene>
<dbReference type="EMBL" id="JABAYA010000300">
    <property type="protein sequence ID" value="KAF7721148.1"/>
    <property type="molecule type" value="Genomic_DNA"/>
</dbReference>
<feature type="region of interest" description="Disordered" evidence="1">
    <location>
        <begin position="1"/>
        <end position="93"/>
    </location>
</feature>
<dbReference type="AlphaFoldDB" id="A0A8H7BPC5"/>
<feature type="compositionally biased region" description="Low complexity" evidence="1">
    <location>
        <begin position="16"/>
        <end position="26"/>
    </location>
</feature>
<name>A0A8H7BPC5_9FUNG</name>
<dbReference type="Proteomes" id="UP000605846">
    <property type="component" value="Unassembled WGS sequence"/>
</dbReference>
<evidence type="ECO:0000256" key="1">
    <source>
        <dbReference type="SAM" id="MobiDB-lite"/>
    </source>
</evidence>
<keyword evidence="3" id="KW-1185">Reference proteome</keyword>
<evidence type="ECO:0000313" key="3">
    <source>
        <dbReference type="Proteomes" id="UP000605846"/>
    </source>
</evidence>
<feature type="compositionally biased region" description="Basic residues" evidence="1">
    <location>
        <begin position="77"/>
        <end position="86"/>
    </location>
</feature>
<protein>
    <submittedName>
        <fullName evidence="2">Uncharacterized protein</fullName>
    </submittedName>
</protein>
<proteinExistence type="predicted"/>
<feature type="compositionally biased region" description="Basic and acidic residues" evidence="1">
    <location>
        <begin position="63"/>
        <end position="76"/>
    </location>
</feature>
<comment type="caution">
    <text evidence="2">The sequence shown here is derived from an EMBL/GenBank/DDBJ whole genome shotgun (WGS) entry which is preliminary data.</text>
</comment>
<sequence length="93" mass="10673">MQSTRQFTKRRPQSPLPQQQQQQQSPALMAAIQSSAPLHRQYAPAPIDNSTSVQEQNGFLANKAEEHLAHEESHDDHHHHHQHHQHKNEVGND</sequence>
<organism evidence="2 3">
    <name type="scientific">Apophysomyces ossiformis</name>
    <dbReference type="NCBI Taxonomy" id="679940"/>
    <lineage>
        <taxon>Eukaryota</taxon>
        <taxon>Fungi</taxon>
        <taxon>Fungi incertae sedis</taxon>
        <taxon>Mucoromycota</taxon>
        <taxon>Mucoromycotina</taxon>
        <taxon>Mucoromycetes</taxon>
        <taxon>Mucorales</taxon>
        <taxon>Mucorineae</taxon>
        <taxon>Mucoraceae</taxon>
        <taxon>Apophysomyces</taxon>
    </lineage>
</organism>